<dbReference type="PANTHER" id="PTHR43825">
    <property type="entry name" value="PYRUVATE DEHYDROGENASE E1 COMPONENT"/>
    <property type="match status" value="1"/>
</dbReference>
<gene>
    <name evidence="5" type="ORF">SAMN02745207_01673</name>
</gene>
<dbReference type="Gene3D" id="3.40.50.920">
    <property type="match status" value="1"/>
</dbReference>
<dbReference type="PANTHER" id="PTHR43825:SF1">
    <property type="entry name" value="TRANSKETOLASE-LIKE PYRIMIDINE-BINDING DOMAIN-CONTAINING PROTEIN"/>
    <property type="match status" value="1"/>
</dbReference>
<dbReference type="Gene3D" id="3.40.50.970">
    <property type="match status" value="1"/>
</dbReference>
<dbReference type="Pfam" id="PF02779">
    <property type="entry name" value="Transket_pyr"/>
    <property type="match status" value="1"/>
</dbReference>
<organism evidence="5 6">
    <name type="scientific">Clostridium grantii DSM 8605</name>
    <dbReference type="NCBI Taxonomy" id="1121316"/>
    <lineage>
        <taxon>Bacteria</taxon>
        <taxon>Bacillati</taxon>
        <taxon>Bacillota</taxon>
        <taxon>Clostridia</taxon>
        <taxon>Eubacteriales</taxon>
        <taxon>Clostridiaceae</taxon>
        <taxon>Clostridium</taxon>
    </lineage>
</organism>
<dbReference type="InterPro" id="IPR009014">
    <property type="entry name" value="Transketo_C/PFOR_II"/>
</dbReference>
<dbReference type="EMBL" id="FQXM01000007">
    <property type="protein sequence ID" value="SHH59933.1"/>
    <property type="molecule type" value="Genomic_DNA"/>
</dbReference>
<evidence type="ECO:0000256" key="1">
    <source>
        <dbReference type="ARBA" id="ARBA00001964"/>
    </source>
</evidence>
<evidence type="ECO:0000313" key="5">
    <source>
        <dbReference type="EMBL" id="SHH59933.1"/>
    </source>
</evidence>
<dbReference type="InterPro" id="IPR051157">
    <property type="entry name" value="PDH/Transketolase"/>
</dbReference>
<dbReference type="SMART" id="SM00861">
    <property type="entry name" value="Transket_pyr"/>
    <property type="match status" value="1"/>
</dbReference>
<comment type="similarity">
    <text evidence="2">Belongs to the transketolase family.</text>
</comment>
<dbReference type="InterPro" id="IPR033248">
    <property type="entry name" value="Transketolase_C"/>
</dbReference>
<dbReference type="CDD" id="cd07033">
    <property type="entry name" value="TPP_PYR_DXS_TK_like"/>
    <property type="match status" value="1"/>
</dbReference>
<evidence type="ECO:0000256" key="2">
    <source>
        <dbReference type="ARBA" id="ARBA00007131"/>
    </source>
</evidence>
<sequence length="313" mass="33927">MIITESTRQAFGDELLVLGEEVDNLYVIDADVGKSMKTVPFQQKFPEKHVNVGIAEQNCAGVAAGLATMGKLPIISTYAVFGSMRMLEQIRQSICYTKLNVKIACSHGGLTPANDGGSHQGIEDMGILRTIPGMTVMMGADYNSTRKLLREMVKSHVGPAYIRFTREATPGIYDEDERFEIGVAKQLREGNDVTIIAVGDVLILALKAAKILEEKGIKARVLDMHTIKPLDQGAVLKALRETKGIITVEDHNIINGLGSAVSEVVCENNGGIVYRIGILDKFGESGPYEVLLKENGISVDNIIAKAEKIVKGE</sequence>
<dbReference type="RefSeq" id="WP_073337975.1">
    <property type="nucleotide sequence ID" value="NZ_FQXM01000007.1"/>
</dbReference>
<evidence type="ECO:0000259" key="4">
    <source>
        <dbReference type="SMART" id="SM00861"/>
    </source>
</evidence>
<comment type="cofactor">
    <cofactor evidence="1">
        <name>thiamine diphosphate</name>
        <dbReference type="ChEBI" id="CHEBI:58937"/>
    </cofactor>
</comment>
<dbReference type="SUPFAM" id="SSF52518">
    <property type="entry name" value="Thiamin diphosphate-binding fold (THDP-binding)"/>
    <property type="match status" value="1"/>
</dbReference>
<keyword evidence="6" id="KW-1185">Reference proteome</keyword>
<dbReference type="InterPro" id="IPR029061">
    <property type="entry name" value="THDP-binding"/>
</dbReference>
<feature type="domain" description="Transketolase-like pyrimidine-binding" evidence="4">
    <location>
        <begin position="5"/>
        <end position="172"/>
    </location>
</feature>
<dbReference type="OrthoDB" id="8732661at2"/>
<dbReference type="Pfam" id="PF02780">
    <property type="entry name" value="Transketolase_C"/>
    <property type="match status" value="1"/>
</dbReference>
<name>A0A1M5UB70_9CLOT</name>
<dbReference type="InterPro" id="IPR005475">
    <property type="entry name" value="Transketolase-like_Pyr-bd"/>
</dbReference>
<accession>A0A1M5UB70</accession>
<proteinExistence type="inferred from homology"/>
<dbReference type="FunFam" id="3.40.50.970:FF:000129">
    <property type="entry name" value="Transketolase"/>
    <property type="match status" value="1"/>
</dbReference>
<reference evidence="5 6" key="1">
    <citation type="submission" date="2016-11" db="EMBL/GenBank/DDBJ databases">
        <authorList>
            <person name="Jaros S."/>
            <person name="Januszkiewicz K."/>
            <person name="Wedrychowicz H."/>
        </authorList>
    </citation>
    <scope>NUCLEOTIDE SEQUENCE [LARGE SCALE GENOMIC DNA]</scope>
    <source>
        <strain evidence="5 6">DSM 8605</strain>
    </source>
</reference>
<protein>
    <submittedName>
        <fullName evidence="5">Transketolase</fullName>
    </submittedName>
</protein>
<evidence type="ECO:0000256" key="3">
    <source>
        <dbReference type="ARBA" id="ARBA00023052"/>
    </source>
</evidence>
<dbReference type="SUPFAM" id="SSF52922">
    <property type="entry name" value="TK C-terminal domain-like"/>
    <property type="match status" value="1"/>
</dbReference>
<keyword evidence="3" id="KW-0786">Thiamine pyrophosphate</keyword>
<dbReference type="STRING" id="1121316.SAMN02745207_01673"/>
<dbReference type="AlphaFoldDB" id="A0A1M5UB70"/>
<evidence type="ECO:0000313" key="6">
    <source>
        <dbReference type="Proteomes" id="UP000184447"/>
    </source>
</evidence>
<dbReference type="Proteomes" id="UP000184447">
    <property type="component" value="Unassembled WGS sequence"/>
</dbReference>